<proteinExistence type="predicted"/>
<dbReference type="GO" id="GO:0003677">
    <property type="term" value="F:DNA binding"/>
    <property type="evidence" value="ECO:0007669"/>
    <property type="project" value="InterPro"/>
</dbReference>
<dbReference type="InterPro" id="IPR036188">
    <property type="entry name" value="FAD/NAD-bd_sf"/>
</dbReference>
<dbReference type="SUPFAM" id="SSF51905">
    <property type="entry name" value="FAD/NAD(P)-binding domain"/>
    <property type="match status" value="1"/>
</dbReference>
<dbReference type="GO" id="GO:0016491">
    <property type="term" value="F:oxidoreductase activity"/>
    <property type="evidence" value="ECO:0007669"/>
    <property type="project" value="TreeGrafter"/>
</dbReference>
<dbReference type="EMBL" id="CAJPWZ010000041">
    <property type="protein sequence ID" value="CAG2184818.1"/>
    <property type="molecule type" value="Genomic_DNA"/>
</dbReference>
<dbReference type="InterPro" id="IPR050281">
    <property type="entry name" value="Flavin_monoamine_oxidase"/>
</dbReference>
<accession>A0A8S3PMK1</accession>
<comment type="caution">
    <text evidence="2">The sequence shown here is derived from an EMBL/GenBank/DDBJ whole genome shotgun (WGS) entry which is preliminary data.</text>
</comment>
<dbReference type="InterPro" id="IPR036388">
    <property type="entry name" value="WH-like_DNA-bd_sf"/>
</dbReference>
<dbReference type="Pfam" id="PF13450">
    <property type="entry name" value="NAD_binding_8"/>
    <property type="match status" value="1"/>
</dbReference>
<gene>
    <name evidence="2" type="ORF">MEDL_487</name>
</gene>
<dbReference type="InterPro" id="IPR002492">
    <property type="entry name" value="Transposase_Tc1-like"/>
</dbReference>
<dbReference type="GO" id="GO:0015074">
    <property type="term" value="P:DNA integration"/>
    <property type="evidence" value="ECO:0007669"/>
    <property type="project" value="InterPro"/>
</dbReference>
<dbReference type="PANTHER" id="PTHR10742:SF410">
    <property type="entry name" value="LYSINE-SPECIFIC HISTONE DEMETHYLASE 2"/>
    <property type="match status" value="1"/>
</dbReference>
<dbReference type="OrthoDB" id="5977782at2759"/>
<evidence type="ECO:0000313" key="2">
    <source>
        <dbReference type="EMBL" id="CAG2184818.1"/>
    </source>
</evidence>
<sequence length="423" mass="48929">MVRRRISEAQRWQIIGMRSSGLSYKAIGRQMGHHYTVVSRLVRKHIQTNNVKDLPRSGRPLVKPQREDRVLQRLVRRMPFATSPVLKREWLPHRQLSTRTLRNRLKSAGLKSRRVERRPMLTDRHQQLRLVWCLARRARSCDDVAIIGAGIAGTYAGWRLRNLNKQITVYEYSNRVGGRCYTMKFPDIPHINVELGAMRFTATCSGASADTTIHVRGAHLRYKDLGDTSTLTNYFRMSRNQEMFTNYTDVLTTNVPEDAKRFQIKDDDGLQMYKQSINSLYHKFLSSEAQNYIRDTASFISLGLSASAKIIRAVNRLSLESLNWKGLHQPHIREYITKAVKDVSAGKFFLAYNSPWWRRSPVYSKYAISDTPLKQTYDFGTSKANPTKSLLLPMYNDGNIPYWNELIEREHGNINNNDVVFSV</sequence>
<dbReference type="Proteomes" id="UP000683360">
    <property type="component" value="Unassembled WGS sequence"/>
</dbReference>
<dbReference type="Pfam" id="PF01498">
    <property type="entry name" value="HTH_Tnp_Tc3_2"/>
    <property type="match status" value="1"/>
</dbReference>
<dbReference type="AlphaFoldDB" id="A0A8S3PMK1"/>
<protein>
    <recommendedName>
        <fullName evidence="1">Transposase Tc1-like domain-containing protein</fullName>
    </recommendedName>
</protein>
<dbReference type="PANTHER" id="PTHR10742">
    <property type="entry name" value="FLAVIN MONOAMINE OXIDASE"/>
    <property type="match status" value="1"/>
</dbReference>
<dbReference type="GO" id="GO:0141052">
    <property type="term" value="F:histone H3 demethylase activity"/>
    <property type="evidence" value="ECO:0007669"/>
    <property type="project" value="UniProtKB-ARBA"/>
</dbReference>
<dbReference type="InterPro" id="IPR009057">
    <property type="entry name" value="Homeodomain-like_sf"/>
</dbReference>
<dbReference type="SMR" id="A0A8S3PMK1"/>
<name>A0A8S3PMK1_MYTED</name>
<organism evidence="2 3">
    <name type="scientific">Mytilus edulis</name>
    <name type="common">Blue mussel</name>
    <dbReference type="NCBI Taxonomy" id="6550"/>
    <lineage>
        <taxon>Eukaryota</taxon>
        <taxon>Metazoa</taxon>
        <taxon>Spiralia</taxon>
        <taxon>Lophotrochozoa</taxon>
        <taxon>Mollusca</taxon>
        <taxon>Bivalvia</taxon>
        <taxon>Autobranchia</taxon>
        <taxon>Pteriomorphia</taxon>
        <taxon>Mytilida</taxon>
        <taxon>Mytiloidea</taxon>
        <taxon>Mytilidae</taxon>
        <taxon>Mytilinae</taxon>
        <taxon>Mytilus</taxon>
    </lineage>
</organism>
<evidence type="ECO:0000313" key="3">
    <source>
        <dbReference type="Proteomes" id="UP000683360"/>
    </source>
</evidence>
<keyword evidence="3" id="KW-1185">Reference proteome</keyword>
<reference evidence="2" key="1">
    <citation type="submission" date="2021-03" db="EMBL/GenBank/DDBJ databases">
        <authorList>
            <person name="Bekaert M."/>
        </authorList>
    </citation>
    <scope>NUCLEOTIDE SEQUENCE</scope>
</reference>
<dbReference type="GO" id="GO:0006313">
    <property type="term" value="P:DNA transposition"/>
    <property type="evidence" value="ECO:0007669"/>
    <property type="project" value="InterPro"/>
</dbReference>
<dbReference type="Gene3D" id="3.50.50.60">
    <property type="entry name" value="FAD/NAD(P)-binding domain"/>
    <property type="match status" value="1"/>
</dbReference>
<dbReference type="Gene3D" id="1.10.10.10">
    <property type="entry name" value="Winged helix-like DNA-binding domain superfamily/Winged helix DNA-binding domain"/>
    <property type="match status" value="1"/>
</dbReference>
<evidence type="ECO:0000259" key="1">
    <source>
        <dbReference type="Pfam" id="PF01498"/>
    </source>
</evidence>
<dbReference type="SUPFAM" id="SSF46689">
    <property type="entry name" value="Homeodomain-like"/>
    <property type="match status" value="1"/>
</dbReference>
<feature type="domain" description="Transposase Tc1-like" evidence="1">
    <location>
        <begin position="68"/>
        <end position="136"/>
    </location>
</feature>